<evidence type="ECO:0000313" key="3">
    <source>
        <dbReference type="Proteomes" id="UP001500280"/>
    </source>
</evidence>
<sequence>MRTLTRFVKEMLRYDERGASMVEYGLLLMLIAVVVAPALVVFGPQVAALYTAVIGAF</sequence>
<organism evidence="2 3">
    <name type="scientific">Kribbella yunnanensis</name>
    <dbReference type="NCBI Taxonomy" id="190194"/>
    <lineage>
        <taxon>Bacteria</taxon>
        <taxon>Bacillati</taxon>
        <taxon>Actinomycetota</taxon>
        <taxon>Actinomycetes</taxon>
        <taxon>Propionibacteriales</taxon>
        <taxon>Kribbellaceae</taxon>
        <taxon>Kribbella</taxon>
    </lineage>
</organism>
<dbReference type="RefSeq" id="WP_344143785.1">
    <property type="nucleotide sequence ID" value="NZ_BAAANF010000001.1"/>
</dbReference>
<keyword evidence="1" id="KW-1133">Transmembrane helix</keyword>
<accession>A0ABP4RYE4</accession>
<dbReference type="EMBL" id="BAAANF010000001">
    <property type="protein sequence ID" value="GAA1662958.1"/>
    <property type="molecule type" value="Genomic_DNA"/>
</dbReference>
<keyword evidence="3" id="KW-1185">Reference proteome</keyword>
<keyword evidence="1" id="KW-0812">Transmembrane</keyword>
<evidence type="ECO:0000313" key="2">
    <source>
        <dbReference type="EMBL" id="GAA1662958.1"/>
    </source>
</evidence>
<evidence type="ECO:0000256" key="1">
    <source>
        <dbReference type="SAM" id="Phobius"/>
    </source>
</evidence>
<protein>
    <recommendedName>
        <fullName evidence="4">Flp family type IVb pilin</fullName>
    </recommendedName>
</protein>
<reference evidence="3" key="1">
    <citation type="journal article" date="2019" name="Int. J. Syst. Evol. Microbiol.">
        <title>The Global Catalogue of Microorganisms (GCM) 10K type strain sequencing project: providing services to taxonomists for standard genome sequencing and annotation.</title>
        <authorList>
            <consortium name="The Broad Institute Genomics Platform"/>
            <consortium name="The Broad Institute Genome Sequencing Center for Infectious Disease"/>
            <person name="Wu L."/>
            <person name="Ma J."/>
        </authorList>
    </citation>
    <scope>NUCLEOTIDE SEQUENCE [LARGE SCALE GENOMIC DNA]</scope>
    <source>
        <strain evidence="3">JCM 14307</strain>
    </source>
</reference>
<evidence type="ECO:0008006" key="4">
    <source>
        <dbReference type="Google" id="ProtNLM"/>
    </source>
</evidence>
<comment type="caution">
    <text evidence="2">The sequence shown here is derived from an EMBL/GenBank/DDBJ whole genome shotgun (WGS) entry which is preliminary data.</text>
</comment>
<proteinExistence type="predicted"/>
<gene>
    <name evidence="2" type="ORF">GCM10009745_00700</name>
</gene>
<dbReference type="Proteomes" id="UP001500280">
    <property type="component" value="Unassembled WGS sequence"/>
</dbReference>
<name>A0ABP4RYE4_9ACTN</name>
<keyword evidence="1" id="KW-0472">Membrane</keyword>
<feature type="transmembrane region" description="Helical" evidence="1">
    <location>
        <begin position="21"/>
        <end position="42"/>
    </location>
</feature>